<evidence type="ECO:0000313" key="4">
    <source>
        <dbReference type="Proteomes" id="UP000271624"/>
    </source>
</evidence>
<keyword evidence="4" id="KW-1185">Reference proteome</keyword>
<dbReference type="InterPro" id="IPR002477">
    <property type="entry name" value="Peptidoglycan-bd-like"/>
</dbReference>
<sequence>MKSVVSERAALTSQKKMKIWKKLPSLAGVGLLSFGITLTLFNTVAIKAFAHSAGTEINITQQSAATKQRRNNRQYSTLRRNNKGLEVEYLQLRLREWGYYRQNITGNFGADTENAVKRFQQDSDIFPTGVVDAQTWDAIERKPNTTPRTSQRCNRPTLQPGAEGEDVRELQQRLYDLGYLKIRPSNYFGQATKQALIRYQQQQDLPATGTVNARTWEALKLSCKAETVFVVVIPVKDRFTLADVKDYISGAFVYNTDDGPYINAGQFPNQQNARRRADFLRGKGFDAQLIRRNNS</sequence>
<evidence type="ECO:0000259" key="2">
    <source>
        <dbReference type="Pfam" id="PF01471"/>
    </source>
</evidence>
<dbReference type="Pfam" id="PF01471">
    <property type="entry name" value="PG_binding_1"/>
    <property type="match status" value="2"/>
</dbReference>
<gene>
    <name evidence="3" type="ORF">DSM106972_081690</name>
</gene>
<organism evidence="3 4">
    <name type="scientific">Dulcicalothrix desertica PCC 7102</name>
    <dbReference type="NCBI Taxonomy" id="232991"/>
    <lineage>
        <taxon>Bacteria</taxon>
        <taxon>Bacillati</taxon>
        <taxon>Cyanobacteriota</taxon>
        <taxon>Cyanophyceae</taxon>
        <taxon>Nostocales</taxon>
        <taxon>Calotrichaceae</taxon>
        <taxon>Dulcicalothrix</taxon>
    </lineage>
</organism>
<proteinExistence type="predicted"/>
<accession>A0A433UXI4</accession>
<dbReference type="AlphaFoldDB" id="A0A433UXI4"/>
<protein>
    <recommendedName>
        <fullName evidence="2">Peptidoglycan binding-like domain-containing protein</fullName>
    </recommendedName>
</protein>
<dbReference type="InterPro" id="IPR052905">
    <property type="entry name" value="LD-transpeptidase_YkuD-like"/>
</dbReference>
<dbReference type="InterPro" id="IPR036365">
    <property type="entry name" value="PGBD-like_sf"/>
</dbReference>
<feature type="region of interest" description="Disordered" evidence="1">
    <location>
        <begin position="143"/>
        <end position="165"/>
    </location>
</feature>
<comment type="caution">
    <text evidence="3">The sequence shown here is derived from an EMBL/GenBank/DDBJ whole genome shotgun (WGS) entry which is preliminary data.</text>
</comment>
<reference evidence="3" key="2">
    <citation type="journal article" date="2019" name="Genome Biol. Evol.">
        <title>Day and night: Metabolic profiles and evolutionary relationships of six axenic non-marine cyanobacteria.</title>
        <authorList>
            <person name="Will S.E."/>
            <person name="Henke P."/>
            <person name="Boedeker C."/>
            <person name="Huang S."/>
            <person name="Brinkmann H."/>
            <person name="Rohde M."/>
            <person name="Jarek M."/>
            <person name="Friedl T."/>
            <person name="Seufert S."/>
            <person name="Schumacher M."/>
            <person name="Overmann J."/>
            <person name="Neumann-Schaal M."/>
            <person name="Petersen J."/>
        </authorList>
    </citation>
    <scope>NUCLEOTIDE SEQUENCE [LARGE SCALE GENOMIC DNA]</scope>
    <source>
        <strain evidence="3">PCC 7102</strain>
    </source>
</reference>
<dbReference type="Gene3D" id="1.10.101.10">
    <property type="entry name" value="PGBD-like superfamily/PGBD"/>
    <property type="match status" value="2"/>
</dbReference>
<dbReference type="OrthoDB" id="1859318at2"/>
<dbReference type="PANTHER" id="PTHR41533:SF1">
    <property type="entry name" value="L,D-TRANSPEPTIDASE YCBB-RELATED"/>
    <property type="match status" value="1"/>
</dbReference>
<feature type="domain" description="Peptidoglycan binding-like" evidence="2">
    <location>
        <begin position="164"/>
        <end position="219"/>
    </location>
</feature>
<feature type="compositionally biased region" description="Polar residues" evidence="1">
    <location>
        <begin position="144"/>
        <end position="157"/>
    </location>
</feature>
<dbReference type="RefSeq" id="WP_127086212.1">
    <property type="nucleotide sequence ID" value="NZ_RSCL01000029.1"/>
</dbReference>
<name>A0A433UXI4_9CYAN</name>
<dbReference type="Proteomes" id="UP000271624">
    <property type="component" value="Unassembled WGS sequence"/>
</dbReference>
<dbReference type="InterPro" id="IPR036366">
    <property type="entry name" value="PGBDSf"/>
</dbReference>
<evidence type="ECO:0000256" key="1">
    <source>
        <dbReference type="SAM" id="MobiDB-lite"/>
    </source>
</evidence>
<dbReference type="PANTHER" id="PTHR41533">
    <property type="entry name" value="L,D-TRANSPEPTIDASE HI_1667-RELATED"/>
    <property type="match status" value="1"/>
</dbReference>
<evidence type="ECO:0000313" key="3">
    <source>
        <dbReference type="EMBL" id="RUS98540.1"/>
    </source>
</evidence>
<dbReference type="EMBL" id="RSCL01000029">
    <property type="protein sequence ID" value="RUS98540.1"/>
    <property type="molecule type" value="Genomic_DNA"/>
</dbReference>
<dbReference type="SUPFAM" id="SSF47090">
    <property type="entry name" value="PGBD-like"/>
    <property type="match status" value="2"/>
</dbReference>
<feature type="domain" description="Peptidoglycan binding-like" evidence="2">
    <location>
        <begin position="84"/>
        <end position="139"/>
    </location>
</feature>
<reference evidence="3" key="1">
    <citation type="submission" date="2018-12" db="EMBL/GenBank/DDBJ databases">
        <authorList>
            <person name="Will S."/>
            <person name="Neumann-Schaal M."/>
            <person name="Henke P."/>
        </authorList>
    </citation>
    <scope>NUCLEOTIDE SEQUENCE</scope>
    <source>
        <strain evidence="3">PCC 7102</strain>
    </source>
</reference>